<reference evidence="1" key="1">
    <citation type="submission" date="2019-10" db="EMBL/GenBank/DDBJ databases">
        <title>Metagenomic sequencing of thiosulfate-disproportionating enrichment culture.</title>
        <authorList>
            <person name="Umezawa K."/>
            <person name="Kojima H."/>
            <person name="Fukui M."/>
        </authorList>
    </citation>
    <scope>NUCLEOTIDE SEQUENCE</scope>
    <source>
        <strain evidence="1">45J</strain>
    </source>
</reference>
<dbReference type="EMBL" id="BLAB01000001">
    <property type="protein sequence ID" value="GER92553.1"/>
    <property type="molecule type" value="Genomic_DNA"/>
</dbReference>
<organism evidence="1">
    <name type="scientific">hot springs metagenome</name>
    <dbReference type="NCBI Taxonomy" id="433727"/>
    <lineage>
        <taxon>unclassified sequences</taxon>
        <taxon>metagenomes</taxon>
        <taxon>ecological metagenomes</taxon>
    </lineage>
</organism>
<gene>
    <name evidence="1" type="ORF">A45J_0269</name>
</gene>
<sequence>MLTVDEVREAIKASPFYEKWGNENDMEEIIIRIKEHIDPFSLYNYNVSYYIGEVYAGS</sequence>
<evidence type="ECO:0000313" key="1">
    <source>
        <dbReference type="EMBL" id="GER92553.1"/>
    </source>
</evidence>
<accession>A0A5J4KYJ7</accession>
<protein>
    <submittedName>
        <fullName evidence="1">Uncharacterized protein</fullName>
    </submittedName>
</protein>
<comment type="caution">
    <text evidence="1">The sequence shown here is derived from an EMBL/GenBank/DDBJ whole genome shotgun (WGS) entry which is preliminary data.</text>
</comment>
<proteinExistence type="predicted"/>
<dbReference type="AlphaFoldDB" id="A0A5J4KYJ7"/>
<name>A0A5J4KYJ7_9ZZZZ</name>